<dbReference type="CDD" id="cd05233">
    <property type="entry name" value="SDR_c"/>
    <property type="match status" value="1"/>
</dbReference>
<dbReference type="STRING" id="4081.K4DEA8"/>
<dbReference type="Gene3D" id="3.40.50.720">
    <property type="entry name" value="NAD(P)-binding Rossmann-like Domain"/>
    <property type="match status" value="1"/>
</dbReference>
<protein>
    <submittedName>
        <fullName evidence="1">Uncharacterized protein</fullName>
    </submittedName>
</protein>
<dbReference type="Gramene" id="Solyc12g036510.1.1">
    <property type="protein sequence ID" value="Solyc12g036510.1.1"/>
    <property type="gene ID" value="Solyc12g036510.1"/>
</dbReference>
<dbReference type="Pfam" id="PF13561">
    <property type="entry name" value="adh_short_C2"/>
    <property type="match status" value="1"/>
</dbReference>
<sequence length="236" mass="26632">MEPWKDLIGKVVMVTESSYGIGIEFCLDSAKTVCRIIASAHRVDSLKTLLLDAFGRINVLINNPCVRGNVYNSLDLPEEEWEHTYKTNLRGAWLVSKYVCRHMRDSKQGGSSIINIPSIAGLNRVLISGGLAYASSKMALDMVTKLIIQVIQWQMMALELEVDNFRVNSISPRIFKFEITKTLMEKEWFNNVTVSTIPLRTLGTTYPTLTLTVGYLIHDSSEYISGMYSLLMLEQP</sequence>
<dbReference type="PaxDb" id="4081-Solyc12g036510.1.1"/>
<keyword evidence="2" id="KW-1185">Reference proteome</keyword>
<dbReference type="eggNOG" id="KOG0725">
    <property type="taxonomic scope" value="Eukaryota"/>
</dbReference>
<dbReference type="PANTHER" id="PTHR44375:SF13">
    <property type="entry name" value="DEHYDROGENASE_REDUCTASE SDR FAMILY MEMBER 7-LIKE"/>
    <property type="match status" value="1"/>
</dbReference>
<dbReference type="InterPro" id="IPR036291">
    <property type="entry name" value="NAD(P)-bd_dom_sf"/>
</dbReference>
<dbReference type="InterPro" id="IPR002347">
    <property type="entry name" value="SDR_fam"/>
</dbReference>
<reference evidence="1" key="1">
    <citation type="journal article" date="2012" name="Nature">
        <title>The tomato genome sequence provides insights into fleshy fruit evolution.</title>
        <authorList>
            <consortium name="Tomato Genome Consortium"/>
        </authorList>
    </citation>
    <scope>NUCLEOTIDE SEQUENCE [LARGE SCALE GENOMIC DNA]</scope>
    <source>
        <strain evidence="1">cv. Heinz 1706</strain>
    </source>
</reference>
<dbReference type="PANTHER" id="PTHR44375">
    <property type="entry name" value="BETA-KETOACYL-ACP REDUCTASE-LIKE PROTEIN-RELATED"/>
    <property type="match status" value="1"/>
</dbReference>
<evidence type="ECO:0000313" key="1">
    <source>
        <dbReference type="EnsemblPlants" id="Solyc12g036510.1.1"/>
    </source>
</evidence>
<reference evidence="1" key="2">
    <citation type="submission" date="2015-06" db="UniProtKB">
        <authorList>
            <consortium name="EnsemblPlants"/>
        </authorList>
    </citation>
    <scope>IDENTIFICATION</scope>
    <source>
        <strain evidence="1">cv. Heinz 1706</strain>
    </source>
</reference>
<proteinExistence type="predicted"/>
<dbReference type="PRINTS" id="PR00081">
    <property type="entry name" value="GDHRDH"/>
</dbReference>
<dbReference type="AlphaFoldDB" id="K4DEA8"/>
<dbReference type="HOGENOM" id="CLU_010194_1_1_1"/>
<accession>K4DEA8</accession>
<dbReference type="SUPFAM" id="SSF51735">
    <property type="entry name" value="NAD(P)-binding Rossmann-fold domains"/>
    <property type="match status" value="1"/>
</dbReference>
<evidence type="ECO:0000313" key="2">
    <source>
        <dbReference type="Proteomes" id="UP000004994"/>
    </source>
</evidence>
<dbReference type="Proteomes" id="UP000004994">
    <property type="component" value="Chromosome 12"/>
</dbReference>
<dbReference type="EnsemblPlants" id="Solyc12g036510.1.1">
    <property type="protein sequence ID" value="Solyc12g036510.1.1"/>
    <property type="gene ID" value="Solyc12g036510.1"/>
</dbReference>
<dbReference type="InParanoid" id="K4DEA8"/>
<organism evidence="1">
    <name type="scientific">Solanum lycopersicum</name>
    <name type="common">Tomato</name>
    <name type="synonym">Lycopersicon esculentum</name>
    <dbReference type="NCBI Taxonomy" id="4081"/>
    <lineage>
        <taxon>Eukaryota</taxon>
        <taxon>Viridiplantae</taxon>
        <taxon>Streptophyta</taxon>
        <taxon>Embryophyta</taxon>
        <taxon>Tracheophyta</taxon>
        <taxon>Spermatophyta</taxon>
        <taxon>Magnoliopsida</taxon>
        <taxon>eudicotyledons</taxon>
        <taxon>Gunneridae</taxon>
        <taxon>Pentapetalae</taxon>
        <taxon>asterids</taxon>
        <taxon>lamiids</taxon>
        <taxon>Solanales</taxon>
        <taxon>Solanaceae</taxon>
        <taxon>Solanoideae</taxon>
        <taxon>Solaneae</taxon>
        <taxon>Solanum</taxon>
        <taxon>Solanum subgen. Lycopersicon</taxon>
    </lineage>
</organism>
<dbReference type="PhylomeDB" id="K4DEA8"/>
<name>K4DEA8_SOLLC</name>